<dbReference type="PANTHER" id="PTHR46534">
    <property type="entry name" value="IGGFC_BINDING DOMAIN-CONTAINING PROTEIN"/>
    <property type="match status" value="1"/>
</dbReference>
<feature type="domain" description="IgGFc-binding protein N-terminal" evidence="2">
    <location>
        <begin position="312"/>
        <end position="559"/>
    </location>
</feature>
<dbReference type="Proteomes" id="UP000507470">
    <property type="component" value="Unassembled WGS sequence"/>
</dbReference>
<dbReference type="PANTHER" id="PTHR46534:SF1">
    <property type="entry name" value="IGGFC-BINDING PROTEIN N-TERMINAL DOMAIN-CONTAINING PROTEIN"/>
    <property type="match status" value="1"/>
</dbReference>
<organism evidence="3 4">
    <name type="scientific">Mytilus coruscus</name>
    <name type="common">Sea mussel</name>
    <dbReference type="NCBI Taxonomy" id="42192"/>
    <lineage>
        <taxon>Eukaryota</taxon>
        <taxon>Metazoa</taxon>
        <taxon>Spiralia</taxon>
        <taxon>Lophotrochozoa</taxon>
        <taxon>Mollusca</taxon>
        <taxon>Bivalvia</taxon>
        <taxon>Autobranchia</taxon>
        <taxon>Pteriomorphia</taxon>
        <taxon>Mytilida</taxon>
        <taxon>Mytiloidea</taxon>
        <taxon>Mytilidae</taxon>
        <taxon>Mytilinae</taxon>
        <taxon>Mytilus</taxon>
    </lineage>
</organism>
<keyword evidence="1" id="KW-0732">Signal</keyword>
<evidence type="ECO:0000259" key="2">
    <source>
        <dbReference type="Pfam" id="PF17517"/>
    </source>
</evidence>
<reference evidence="3 4" key="1">
    <citation type="submission" date="2020-06" db="EMBL/GenBank/DDBJ databases">
        <authorList>
            <person name="Li R."/>
            <person name="Bekaert M."/>
        </authorList>
    </citation>
    <scope>NUCLEOTIDE SEQUENCE [LARGE SCALE GENOMIC DNA]</scope>
    <source>
        <strain evidence="4">wild</strain>
    </source>
</reference>
<dbReference type="EMBL" id="CACVKT020002653">
    <property type="protein sequence ID" value="CAC5379209.1"/>
    <property type="molecule type" value="Genomic_DNA"/>
</dbReference>
<feature type="signal peptide" evidence="1">
    <location>
        <begin position="1"/>
        <end position="26"/>
    </location>
</feature>
<gene>
    <name evidence="3" type="ORF">MCOR_15299</name>
</gene>
<accession>A0A6J8B9D3</accession>
<dbReference type="AlphaFoldDB" id="A0A6J8B9D3"/>
<dbReference type="InterPro" id="IPR035234">
    <property type="entry name" value="IgGFc-bd_N"/>
</dbReference>
<protein>
    <recommendedName>
        <fullName evidence="2">IgGFc-binding protein N-terminal domain-containing protein</fullName>
    </recommendedName>
</protein>
<feature type="chain" id="PRO_5027117319" description="IgGFc-binding protein N-terminal domain-containing protein" evidence="1">
    <location>
        <begin position="27"/>
        <end position="620"/>
    </location>
</feature>
<keyword evidence="4" id="KW-1185">Reference proteome</keyword>
<sequence>MASIKGCVHAFLIFYLSIGYLKTASSSKSTDTQYVPLLNKVKTPVMAELDLSKLGEQLKTFMQIEIKKVITEKMVLESKNIHLKLKNKISSAIENFKTSMDAYTDGVLHNTSITMRMNIERKLNQTFARRVRRFRKIMHSDIRSNLQNVKREIDSVLSESYNKSNAYKPDRRKLRQLSGKIQGMSKHLKDQSYDRNGQEAELSSKTYGKDHKGTLFFTMIPIQLDHPDNVYAQYIITTDKQAKVDFFSEYTDINRSVVITTGVAYIDIPSSVLMLGIGRTYTTVLIQSDQLITVVGFFGKSHCSISCESSSLIVLPATVLGMDYSIITQPNNKQNCGIMATDTNTTVVIESASVRSISIGSTTIKPRQKFIIVLDYLEGFHIQTDNHLTATKIYANKPIVVISGNRYASLKEDFKCLRYCRSYFSDIVYESLIPVDKWSRHFIIPLIHKASRYSIRIVSRNKNATITIQDNSGVSITKHGDLTEVDLSAKSYYVSASNPILLSLYTITENKGINMMILPGIEHFSKDYIIAPPKDPFHTSYISIIIKSSDVDGLRFVSNLLAVESTVIMARNESFITVVKKMGGHSVYKLRHLSKNACYGVIVYGVGRNTAYGYPAGFRF</sequence>
<name>A0A6J8B9D3_MYTCO</name>
<dbReference type="OrthoDB" id="6115861at2759"/>
<evidence type="ECO:0000256" key="1">
    <source>
        <dbReference type="SAM" id="SignalP"/>
    </source>
</evidence>
<evidence type="ECO:0000313" key="4">
    <source>
        <dbReference type="Proteomes" id="UP000507470"/>
    </source>
</evidence>
<dbReference type="Pfam" id="PF17517">
    <property type="entry name" value="IgGFc_binding"/>
    <property type="match status" value="1"/>
</dbReference>
<proteinExistence type="predicted"/>
<evidence type="ECO:0000313" key="3">
    <source>
        <dbReference type="EMBL" id="CAC5379209.1"/>
    </source>
</evidence>